<keyword evidence="6" id="KW-0285">Flavoprotein</keyword>
<dbReference type="FunFam" id="3.30.9.10:FF:000001">
    <property type="entry name" value="Glycerol-3-phosphate dehydrogenase"/>
    <property type="match status" value="1"/>
</dbReference>
<dbReference type="OrthoDB" id="264015at2759"/>
<dbReference type="HOGENOM" id="CLU_015740_3_1_1"/>
<dbReference type="InterPro" id="IPR000447">
    <property type="entry name" value="G3P_DH_FAD-dep"/>
</dbReference>
<dbReference type="AlphaFoldDB" id="B3S890"/>
<dbReference type="GO" id="GO:0006127">
    <property type="term" value="P:glycerol-3-phosphate shuttle"/>
    <property type="evidence" value="ECO:0000318"/>
    <property type="project" value="GO_Central"/>
</dbReference>
<gene>
    <name evidence="15" type="ORF">TRIADDRAFT_64277</name>
</gene>
<dbReference type="PANTHER" id="PTHR11985">
    <property type="entry name" value="GLYCEROL-3-PHOSPHATE DEHYDROGENASE"/>
    <property type="match status" value="1"/>
</dbReference>
<sequence length="696" mass="77146">MIRILAATGIATTTGLALYYSKSRGMKASRNTNEQLQSLKDDQFDVLVVGCGATGAGIALDSASRGLKTAVVEREDFASGTSSRSTKLIHGGVRYLKSAILHLDLEQYQLVREALSERWHLLHVAPHLTRELPIIVPVFKWYLIPYYWTGMKMYDFVSGKKRLPSSYFLSKQKALKQFPMLKSSDLAGAIVYYDGQHNDARMNTCIALTAARYGATVANHVEVKKLLKKKQGDQEVVCGATVKDNLTGDEWDVQAKCVINATGPFTDGIRQLDNPSTEKIVVPSLGVHVVLPGYYSPKDMGLLDPETSDGRVIFFLPWEGFTIAGTTDRECKVTSNPAAVEEDIQFILNEISTYLSPDVNVRRGDVLAAWAGIRPLVQNPQAKNTSELSRSHVIEVSDSNLISIAGGKWTTYRAMAKDTVDKAITVCGLSAKNDCITENIMLEGGENYTKTLSIRLVQDYGLDPEVGSHLADTYGDRAPEVAKHINLTGKRYPITGIRLVEGFPYIEAEIKHAIRDEYCCSIVDFIARRTSLAFLNARATDAALPRISELMSKELNWSRKKQKEEEEKAHAFLKTMGYRLKRDLIGSNISLDNVDVEAYKRVFKDFDRDGDGHISPRDLRKLLEKLGKDVGESEVRDLISEVDVDNNSMIELDEFLKLMSALEAGLVSESRLGMIVKMQRQKSGFAVPISRSGGGV</sequence>
<dbReference type="Proteomes" id="UP000009022">
    <property type="component" value="Unassembled WGS sequence"/>
</dbReference>
<reference evidence="15 16" key="1">
    <citation type="journal article" date="2008" name="Nature">
        <title>The Trichoplax genome and the nature of placozoans.</title>
        <authorList>
            <person name="Srivastava M."/>
            <person name="Begovic E."/>
            <person name="Chapman J."/>
            <person name="Putnam N.H."/>
            <person name="Hellsten U."/>
            <person name="Kawashima T."/>
            <person name="Kuo A."/>
            <person name="Mitros T."/>
            <person name="Salamov A."/>
            <person name="Carpenter M.L."/>
            <person name="Signorovitch A.Y."/>
            <person name="Moreno M.A."/>
            <person name="Kamm K."/>
            <person name="Grimwood J."/>
            <person name="Schmutz J."/>
            <person name="Shapiro H."/>
            <person name="Grigoriev I.V."/>
            <person name="Buss L.W."/>
            <person name="Schierwater B."/>
            <person name="Dellaporta S.L."/>
            <person name="Rokhsar D.S."/>
        </authorList>
    </citation>
    <scope>NUCLEOTIDE SEQUENCE [LARGE SCALE GENOMIC DNA]</scope>
    <source>
        <strain evidence="15 16">Grell-BS-1999</strain>
    </source>
</reference>
<dbReference type="OMA" id="PHIVKPM"/>
<dbReference type="InterPro" id="IPR002048">
    <property type="entry name" value="EF_hand_dom"/>
</dbReference>
<keyword evidence="7" id="KW-0479">Metal-binding</keyword>
<dbReference type="PROSITE" id="PS00978">
    <property type="entry name" value="FAD_G3PDH_2"/>
    <property type="match status" value="1"/>
</dbReference>
<keyword evidence="11" id="KW-0809">Transit peptide</keyword>
<evidence type="ECO:0000256" key="6">
    <source>
        <dbReference type="ARBA" id="ARBA00022630"/>
    </source>
</evidence>
<dbReference type="CDD" id="cd00051">
    <property type="entry name" value="EFh"/>
    <property type="match status" value="1"/>
</dbReference>
<dbReference type="InterPro" id="IPR038299">
    <property type="entry name" value="DAO_C_sf"/>
</dbReference>
<evidence type="ECO:0000256" key="2">
    <source>
        <dbReference type="ARBA" id="ARBA00004173"/>
    </source>
</evidence>
<dbReference type="GO" id="GO:0006072">
    <property type="term" value="P:glycerol-3-phosphate metabolic process"/>
    <property type="evidence" value="ECO:0000318"/>
    <property type="project" value="GO_Central"/>
</dbReference>
<evidence type="ECO:0000256" key="13">
    <source>
        <dbReference type="ARBA" id="ARBA00023128"/>
    </source>
</evidence>
<dbReference type="EMBL" id="DS985255">
    <property type="protein sequence ID" value="EDV21156.1"/>
    <property type="molecule type" value="Genomic_DNA"/>
</dbReference>
<dbReference type="SUPFAM" id="SSF47473">
    <property type="entry name" value="EF-hand"/>
    <property type="match status" value="1"/>
</dbReference>
<evidence type="ECO:0000256" key="1">
    <source>
        <dbReference type="ARBA" id="ARBA00001974"/>
    </source>
</evidence>
<evidence type="ECO:0000256" key="3">
    <source>
        <dbReference type="ARBA" id="ARBA00004745"/>
    </source>
</evidence>
<evidence type="ECO:0000256" key="5">
    <source>
        <dbReference type="ARBA" id="ARBA00013029"/>
    </source>
</evidence>
<evidence type="ECO:0000256" key="7">
    <source>
        <dbReference type="ARBA" id="ARBA00022723"/>
    </source>
</evidence>
<dbReference type="PRINTS" id="PR01001">
    <property type="entry name" value="FADG3PDH"/>
</dbReference>
<dbReference type="Pfam" id="PF01266">
    <property type="entry name" value="DAO"/>
    <property type="match status" value="1"/>
</dbReference>
<comment type="subcellular location">
    <subcellularLocation>
        <location evidence="2">Mitochondrion</location>
    </subcellularLocation>
</comment>
<dbReference type="EC" id="1.1.5.3" evidence="5"/>
<dbReference type="KEGG" id="tad:TRIADDRAFT_64277"/>
<evidence type="ECO:0000259" key="14">
    <source>
        <dbReference type="PROSITE" id="PS50222"/>
    </source>
</evidence>
<dbReference type="PROSITE" id="PS00018">
    <property type="entry name" value="EF_HAND_1"/>
    <property type="match status" value="1"/>
</dbReference>
<dbReference type="SUPFAM" id="SSF51905">
    <property type="entry name" value="FAD/NAD(P)-binding domain"/>
    <property type="match status" value="1"/>
</dbReference>
<evidence type="ECO:0000256" key="12">
    <source>
        <dbReference type="ARBA" id="ARBA00023002"/>
    </source>
</evidence>
<name>B3S890_TRIAD</name>
<dbReference type="GeneID" id="6757604"/>
<dbReference type="Gene3D" id="1.10.238.10">
    <property type="entry name" value="EF-hand"/>
    <property type="match status" value="1"/>
</dbReference>
<evidence type="ECO:0000313" key="15">
    <source>
        <dbReference type="EMBL" id="EDV21156.1"/>
    </source>
</evidence>
<evidence type="ECO:0000256" key="4">
    <source>
        <dbReference type="ARBA" id="ARBA00007330"/>
    </source>
</evidence>
<keyword evidence="8" id="KW-0677">Repeat</keyword>
<dbReference type="Pfam" id="PF16901">
    <property type="entry name" value="DAO_C"/>
    <property type="match status" value="1"/>
</dbReference>
<dbReference type="PhylomeDB" id="B3S890"/>
<keyword evidence="12" id="KW-0560">Oxidoreductase</keyword>
<dbReference type="Gene3D" id="3.30.9.10">
    <property type="entry name" value="D-Amino Acid Oxidase, subunit A, domain 2"/>
    <property type="match status" value="1"/>
</dbReference>
<dbReference type="InParanoid" id="B3S890"/>
<evidence type="ECO:0000313" key="16">
    <source>
        <dbReference type="Proteomes" id="UP000009022"/>
    </source>
</evidence>
<dbReference type="Pfam" id="PF13499">
    <property type="entry name" value="EF-hand_7"/>
    <property type="match status" value="1"/>
</dbReference>
<comment type="cofactor">
    <cofactor evidence="1">
        <name>FAD</name>
        <dbReference type="ChEBI" id="CHEBI:57692"/>
    </cofactor>
</comment>
<keyword evidence="13" id="KW-0496">Mitochondrion</keyword>
<dbReference type="STRING" id="10228.B3S890"/>
<dbReference type="InterPro" id="IPR006076">
    <property type="entry name" value="FAD-dep_OxRdtase"/>
</dbReference>
<dbReference type="Gene3D" id="3.50.50.60">
    <property type="entry name" value="FAD/NAD(P)-binding domain"/>
    <property type="match status" value="1"/>
</dbReference>
<comment type="similarity">
    <text evidence="4">Belongs to the FAD-dependent glycerol-3-phosphate dehydrogenase family.</text>
</comment>
<evidence type="ECO:0000256" key="8">
    <source>
        <dbReference type="ARBA" id="ARBA00022737"/>
    </source>
</evidence>
<evidence type="ECO:0000256" key="10">
    <source>
        <dbReference type="ARBA" id="ARBA00022837"/>
    </source>
</evidence>
<dbReference type="eggNOG" id="KOG0042">
    <property type="taxonomic scope" value="Eukaryota"/>
</dbReference>
<feature type="domain" description="EF-hand" evidence="14">
    <location>
        <begin position="630"/>
        <end position="665"/>
    </location>
</feature>
<comment type="pathway">
    <text evidence="3">Polyol metabolism; glycerol degradation.</text>
</comment>
<evidence type="ECO:0000256" key="9">
    <source>
        <dbReference type="ARBA" id="ARBA00022827"/>
    </source>
</evidence>
<dbReference type="GO" id="GO:0004368">
    <property type="term" value="F:glycerol-3-phosphate dehydrogenase (quinone) activity"/>
    <property type="evidence" value="ECO:0000318"/>
    <property type="project" value="GO_Central"/>
</dbReference>
<dbReference type="GO" id="GO:0005739">
    <property type="term" value="C:mitochondrion"/>
    <property type="evidence" value="ECO:0000318"/>
    <property type="project" value="GO_Central"/>
</dbReference>
<organism evidence="15 16">
    <name type="scientific">Trichoplax adhaerens</name>
    <name type="common">Trichoplax reptans</name>
    <dbReference type="NCBI Taxonomy" id="10228"/>
    <lineage>
        <taxon>Eukaryota</taxon>
        <taxon>Metazoa</taxon>
        <taxon>Placozoa</taxon>
        <taxon>Uniplacotomia</taxon>
        <taxon>Trichoplacea</taxon>
        <taxon>Trichoplacidae</taxon>
        <taxon>Trichoplax</taxon>
    </lineage>
</organism>
<dbReference type="SUPFAM" id="SSF54373">
    <property type="entry name" value="FAD-linked reductases, C-terminal domain"/>
    <property type="match status" value="1"/>
</dbReference>
<accession>B3S890</accession>
<dbReference type="InterPro" id="IPR018247">
    <property type="entry name" value="EF_Hand_1_Ca_BS"/>
</dbReference>
<dbReference type="RefSeq" id="XP_002116486.1">
    <property type="nucleotide sequence ID" value="XM_002116450.1"/>
</dbReference>
<protein>
    <recommendedName>
        <fullName evidence="5">glycerol-3-phosphate dehydrogenase</fullName>
        <ecNumber evidence="5">1.1.5.3</ecNumber>
    </recommendedName>
</protein>
<keyword evidence="10" id="KW-0106">Calcium</keyword>
<dbReference type="PROSITE" id="PS50222">
    <property type="entry name" value="EF_HAND_2"/>
    <property type="match status" value="2"/>
</dbReference>
<evidence type="ECO:0000256" key="11">
    <source>
        <dbReference type="ARBA" id="ARBA00022946"/>
    </source>
</evidence>
<proteinExistence type="inferred from homology"/>
<keyword evidence="16" id="KW-1185">Reference proteome</keyword>
<dbReference type="FunCoup" id="B3S890">
    <property type="interactions" value="1305"/>
</dbReference>
<dbReference type="Gene3D" id="1.10.8.870">
    <property type="entry name" value="Alpha-glycerophosphate oxidase, cap domain"/>
    <property type="match status" value="1"/>
</dbReference>
<dbReference type="InterPro" id="IPR036188">
    <property type="entry name" value="FAD/NAD-bd_sf"/>
</dbReference>
<dbReference type="FunFam" id="1.10.8.870:FF:000001">
    <property type="entry name" value="Glycerol-3-phosphate dehydrogenase"/>
    <property type="match status" value="1"/>
</dbReference>
<dbReference type="FunFam" id="1.10.238.10:FF:000178">
    <property type="entry name" value="Calmodulin-2 A"/>
    <property type="match status" value="1"/>
</dbReference>
<keyword evidence="9" id="KW-0274">FAD</keyword>
<feature type="domain" description="EF-hand" evidence="14">
    <location>
        <begin position="594"/>
        <end position="629"/>
    </location>
</feature>
<dbReference type="GO" id="GO:0005509">
    <property type="term" value="F:calcium ion binding"/>
    <property type="evidence" value="ECO:0007669"/>
    <property type="project" value="InterPro"/>
</dbReference>
<dbReference type="CTD" id="6757604"/>
<dbReference type="InterPro" id="IPR031656">
    <property type="entry name" value="DAO_C"/>
</dbReference>
<dbReference type="PANTHER" id="PTHR11985:SF15">
    <property type="entry name" value="GLYCEROL-3-PHOSPHATE DEHYDROGENASE, MITOCHONDRIAL"/>
    <property type="match status" value="1"/>
</dbReference>
<dbReference type="SMART" id="SM00054">
    <property type="entry name" value="EFh"/>
    <property type="match status" value="2"/>
</dbReference>
<dbReference type="InterPro" id="IPR011992">
    <property type="entry name" value="EF-hand-dom_pair"/>
</dbReference>